<evidence type="ECO:0000313" key="1">
    <source>
        <dbReference type="EMBL" id="KAH0849801.1"/>
    </source>
</evidence>
<evidence type="ECO:0000313" key="2">
    <source>
        <dbReference type="EMBL" id="KAH0855386.1"/>
    </source>
</evidence>
<keyword evidence="3" id="KW-1185">Reference proteome</keyword>
<dbReference type="EMBL" id="JAGKQM010000089">
    <property type="protein sequence ID" value="KAH0855386.1"/>
    <property type="molecule type" value="Genomic_DNA"/>
</dbReference>
<accession>A0ABQ7XJY4</accession>
<feature type="non-terminal residue" evidence="2">
    <location>
        <position position="1"/>
    </location>
</feature>
<reference evidence="2 3" key="1">
    <citation type="submission" date="2021-05" db="EMBL/GenBank/DDBJ databases">
        <title>Genome Assembly of Synthetic Allotetraploid Brassica napus Reveals Homoeologous Exchanges between Subgenomes.</title>
        <authorList>
            <person name="Davis J.T."/>
        </authorList>
    </citation>
    <scope>NUCLEOTIDE SEQUENCE [LARGE SCALE GENOMIC DNA]</scope>
    <source>
        <strain evidence="3">cv. Da-Ae</strain>
        <tissue evidence="2">Seedling</tissue>
    </source>
</reference>
<comment type="caution">
    <text evidence="2">The sequence shown here is derived from an EMBL/GenBank/DDBJ whole genome shotgun (WGS) entry which is preliminary data.</text>
</comment>
<proteinExistence type="predicted"/>
<protein>
    <recommendedName>
        <fullName evidence="4">Protein FAR1-RELATED SEQUENCE</fullName>
    </recommendedName>
</protein>
<name>A0ABQ7XJY4_BRANA</name>
<evidence type="ECO:0000313" key="3">
    <source>
        <dbReference type="Proteomes" id="UP000824890"/>
    </source>
</evidence>
<evidence type="ECO:0008006" key="4">
    <source>
        <dbReference type="Google" id="ProtNLM"/>
    </source>
</evidence>
<dbReference type="Proteomes" id="UP000824890">
    <property type="component" value="Unassembled WGS sequence"/>
</dbReference>
<sequence>IAMENNQLSGKKLFLVVSVDLTYKSQMHDTSLSEFEEAYKIANKEDNLKLKIYEETAHIAYSKYACNHSFNVRKQGRKEKKIKRKEMKFRERDSSSSFESTGRLMSIFIDSPDSHRLMTPGCRTSTLETGGLFSTMFVGTITSKSSWLSDDFF</sequence>
<organism evidence="2 3">
    <name type="scientific">Brassica napus</name>
    <name type="common">Rape</name>
    <dbReference type="NCBI Taxonomy" id="3708"/>
    <lineage>
        <taxon>Eukaryota</taxon>
        <taxon>Viridiplantae</taxon>
        <taxon>Streptophyta</taxon>
        <taxon>Embryophyta</taxon>
        <taxon>Tracheophyta</taxon>
        <taxon>Spermatophyta</taxon>
        <taxon>Magnoliopsida</taxon>
        <taxon>eudicotyledons</taxon>
        <taxon>Gunneridae</taxon>
        <taxon>Pentapetalae</taxon>
        <taxon>rosids</taxon>
        <taxon>malvids</taxon>
        <taxon>Brassicales</taxon>
        <taxon>Brassicaceae</taxon>
        <taxon>Brassiceae</taxon>
        <taxon>Brassica</taxon>
    </lineage>
</organism>
<gene>
    <name evidence="2" type="ORF">HID58_007870</name>
    <name evidence="1" type="ORF">HID58_096078</name>
</gene>
<dbReference type="EMBL" id="JAGKQM010002336">
    <property type="protein sequence ID" value="KAH0849801.1"/>
    <property type="molecule type" value="Genomic_DNA"/>
</dbReference>